<organism evidence="2 3">
    <name type="scientific">Kribbella pittospori</name>
    <dbReference type="NCBI Taxonomy" id="722689"/>
    <lineage>
        <taxon>Bacteria</taxon>
        <taxon>Bacillati</taxon>
        <taxon>Actinomycetota</taxon>
        <taxon>Actinomycetes</taxon>
        <taxon>Propionibacteriales</taxon>
        <taxon>Kribbellaceae</taxon>
        <taxon>Kribbella</taxon>
    </lineage>
</organism>
<dbReference type="EMBL" id="SJKB01000004">
    <property type="protein sequence ID" value="TCC62036.1"/>
    <property type="molecule type" value="Genomic_DNA"/>
</dbReference>
<reference evidence="2 3" key="1">
    <citation type="submission" date="2019-02" db="EMBL/GenBank/DDBJ databases">
        <title>Kribbella capetownensis sp. nov. and Kribbella speibonae sp. nov., isolated from soil.</title>
        <authorList>
            <person name="Curtis S.M."/>
            <person name="Norton I."/>
            <person name="Everest G.J."/>
            <person name="Meyers P.R."/>
        </authorList>
    </citation>
    <scope>NUCLEOTIDE SEQUENCE [LARGE SCALE GENOMIC DNA]</scope>
    <source>
        <strain evidence="2 3">NRRL B-24813</strain>
    </source>
</reference>
<gene>
    <name evidence="2" type="ORF">E0H73_15050</name>
</gene>
<protein>
    <recommendedName>
        <fullName evidence="4">DUF2269 domain-containing protein</fullName>
    </recommendedName>
</protein>
<keyword evidence="1" id="KW-1133">Transmembrane helix</keyword>
<evidence type="ECO:0008006" key="4">
    <source>
        <dbReference type="Google" id="ProtNLM"/>
    </source>
</evidence>
<dbReference type="AlphaFoldDB" id="A0A4R0KSG8"/>
<evidence type="ECO:0000313" key="3">
    <source>
        <dbReference type="Proteomes" id="UP000291144"/>
    </source>
</evidence>
<dbReference type="OrthoDB" id="8082651at2"/>
<comment type="caution">
    <text evidence="2">The sequence shown here is derived from an EMBL/GenBank/DDBJ whole genome shotgun (WGS) entry which is preliminary data.</text>
</comment>
<evidence type="ECO:0000256" key="1">
    <source>
        <dbReference type="SAM" id="Phobius"/>
    </source>
</evidence>
<accession>A0A4R0KSG8</accession>
<proteinExistence type="predicted"/>
<evidence type="ECO:0000313" key="2">
    <source>
        <dbReference type="EMBL" id="TCC62036.1"/>
    </source>
</evidence>
<keyword evidence="3" id="KW-1185">Reference proteome</keyword>
<feature type="transmembrane region" description="Helical" evidence="1">
    <location>
        <begin position="70"/>
        <end position="89"/>
    </location>
</feature>
<feature type="transmembrane region" description="Helical" evidence="1">
    <location>
        <begin position="23"/>
        <end position="50"/>
    </location>
</feature>
<sequence length="183" mass="19554">MSSAVLDVAAGKSWRLGGRTRKAVLVLHLASVGSWLGLDVVMAVLTFTAIGTDDESTKALCFRVLELVTIWPMTISGLACLVTGVLLAVGSKYGLTKYWWVVVKLVINLLLSTLVLIALRPGVDELADRGEANDLAVPLNDMIFPPIVSPTLLMVAVVLSVFKPWGLLRKGKATGSSSREHAT</sequence>
<name>A0A4R0KSG8_9ACTN</name>
<feature type="transmembrane region" description="Helical" evidence="1">
    <location>
        <begin position="101"/>
        <end position="123"/>
    </location>
</feature>
<keyword evidence="1" id="KW-0812">Transmembrane</keyword>
<keyword evidence="1" id="KW-0472">Membrane</keyword>
<feature type="transmembrane region" description="Helical" evidence="1">
    <location>
        <begin position="143"/>
        <end position="162"/>
    </location>
</feature>
<dbReference type="Proteomes" id="UP000291144">
    <property type="component" value="Unassembled WGS sequence"/>
</dbReference>
<dbReference type="RefSeq" id="WP_131355565.1">
    <property type="nucleotide sequence ID" value="NZ_SJKB01000004.1"/>
</dbReference>